<name>A0A026WPF2_OOCBI</name>
<proteinExistence type="predicted"/>
<dbReference type="EMBL" id="QOIP01000012">
    <property type="protein sequence ID" value="RLU16195.1"/>
    <property type="molecule type" value="Genomic_DNA"/>
</dbReference>
<keyword evidence="1" id="KW-0812">Transmembrane</keyword>
<organism evidence="2 4">
    <name type="scientific">Ooceraea biroi</name>
    <name type="common">Clonal raider ant</name>
    <name type="synonym">Cerapachys biroi</name>
    <dbReference type="NCBI Taxonomy" id="2015173"/>
    <lineage>
        <taxon>Eukaryota</taxon>
        <taxon>Metazoa</taxon>
        <taxon>Ecdysozoa</taxon>
        <taxon>Arthropoda</taxon>
        <taxon>Hexapoda</taxon>
        <taxon>Insecta</taxon>
        <taxon>Pterygota</taxon>
        <taxon>Neoptera</taxon>
        <taxon>Endopterygota</taxon>
        <taxon>Hymenoptera</taxon>
        <taxon>Apocrita</taxon>
        <taxon>Aculeata</taxon>
        <taxon>Formicoidea</taxon>
        <taxon>Formicidae</taxon>
        <taxon>Dorylinae</taxon>
        <taxon>Ooceraea</taxon>
    </lineage>
</organism>
<sequence>MLLEAAVVCAFVGFGIAAYSIQRMGFTVFLHLVKYHYIGFVCYFDDLRKARYNRTELLLLSKRVAVVTGGSRSTGAEVVKKLLRLTWML</sequence>
<evidence type="ECO:0000256" key="1">
    <source>
        <dbReference type="SAM" id="Phobius"/>
    </source>
</evidence>
<evidence type="ECO:0000313" key="3">
    <source>
        <dbReference type="EMBL" id="RLU16195.1"/>
    </source>
</evidence>
<evidence type="ECO:0000313" key="2">
    <source>
        <dbReference type="EMBL" id="EZA56974.1"/>
    </source>
</evidence>
<reference evidence="3" key="2">
    <citation type="journal article" date="2018" name="Genome Res.">
        <title>The genomic architecture and molecular evolution of ant odorant receptors.</title>
        <authorList>
            <person name="McKenzie S.K."/>
            <person name="Kronauer D.J.C."/>
        </authorList>
    </citation>
    <scope>NUCLEOTIDE SEQUENCE [LARGE SCALE GENOMIC DNA]</scope>
    <source>
        <strain evidence="3">Clonal line C1</strain>
    </source>
</reference>
<dbReference type="OrthoDB" id="191139at2759"/>
<gene>
    <name evidence="3" type="ORF">DMN91_011955</name>
    <name evidence="2" type="ORF">X777_03158</name>
</gene>
<dbReference type="EMBL" id="KK107153">
    <property type="protein sequence ID" value="EZA56974.1"/>
    <property type="molecule type" value="Genomic_DNA"/>
</dbReference>
<protein>
    <submittedName>
        <fullName evidence="2">Uncharacterized protein</fullName>
    </submittedName>
</protein>
<keyword evidence="1" id="KW-0472">Membrane</keyword>
<reference evidence="3" key="3">
    <citation type="submission" date="2018-07" db="EMBL/GenBank/DDBJ databases">
        <authorList>
            <person name="Mckenzie S.K."/>
            <person name="Kronauer D.J.C."/>
        </authorList>
    </citation>
    <scope>NUCLEOTIDE SEQUENCE</scope>
    <source>
        <strain evidence="3">Clonal line C1</strain>
    </source>
</reference>
<keyword evidence="1" id="KW-1133">Transmembrane helix</keyword>
<dbReference type="Proteomes" id="UP000279307">
    <property type="component" value="Chromosome 12"/>
</dbReference>
<reference evidence="2 4" key="1">
    <citation type="journal article" date="2014" name="Curr. Biol.">
        <title>The genome of the clonal raider ant Cerapachys biroi.</title>
        <authorList>
            <person name="Oxley P.R."/>
            <person name="Ji L."/>
            <person name="Fetter-Pruneda I."/>
            <person name="McKenzie S.K."/>
            <person name="Li C."/>
            <person name="Hu H."/>
            <person name="Zhang G."/>
            <person name="Kronauer D.J."/>
        </authorList>
    </citation>
    <scope>NUCLEOTIDE SEQUENCE [LARGE SCALE GENOMIC DNA]</scope>
</reference>
<accession>A0A026WPF2</accession>
<dbReference type="AlphaFoldDB" id="A0A026WPF2"/>
<evidence type="ECO:0000313" key="4">
    <source>
        <dbReference type="Proteomes" id="UP000053097"/>
    </source>
</evidence>
<dbReference type="Proteomes" id="UP000053097">
    <property type="component" value="Unassembled WGS sequence"/>
</dbReference>
<keyword evidence="4" id="KW-1185">Reference proteome</keyword>
<feature type="transmembrane region" description="Helical" evidence="1">
    <location>
        <begin position="28"/>
        <end position="44"/>
    </location>
</feature>